<dbReference type="InterPro" id="IPR014752">
    <property type="entry name" value="Arrestin-like_C"/>
</dbReference>
<organism evidence="3 4">
    <name type="scientific">Lachancea thermotolerans (strain ATCC 56472 / CBS 6340 / NRRL Y-8284)</name>
    <name type="common">Yeast</name>
    <name type="synonym">Kluyveromyces thermotolerans</name>
    <dbReference type="NCBI Taxonomy" id="559295"/>
    <lineage>
        <taxon>Eukaryota</taxon>
        <taxon>Fungi</taxon>
        <taxon>Dikarya</taxon>
        <taxon>Ascomycota</taxon>
        <taxon>Saccharomycotina</taxon>
        <taxon>Saccharomycetes</taxon>
        <taxon>Saccharomycetales</taxon>
        <taxon>Saccharomycetaceae</taxon>
        <taxon>Lachancea</taxon>
    </lineage>
</organism>
<dbReference type="GO" id="GO:0030674">
    <property type="term" value="F:protein-macromolecule adaptor activity"/>
    <property type="evidence" value="ECO:0007669"/>
    <property type="project" value="TreeGrafter"/>
</dbReference>
<dbReference type="Proteomes" id="UP000002036">
    <property type="component" value="Chromosome D"/>
</dbReference>
<dbReference type="Pfam" id="PF02752">
    <property type="entry name" value="Arrestin_C"/>
    <property type="match status" value="1"/>
</dbReference>
<feature type="compositionally biased region" description="Polar residues" evidence="1">
    <location>
        <begin position="618"/>
        <end position="630"/>
    </location>
</feature>
<dbReference type="Gene3D" id="2.60.40.640">
    <property type="match status" value="1"/>
</dbReference>
<dbReference type="PANTHER" id="PTHR11188:SF62">
    <property type="entry name" value="ARRESTIN-RELATED TRAFFICKING ADAPTER 5"/>
    <property type="match status" value="1"/>
</dbReference>
<name>C5DFA3_LACTC</name>
<dbReference type="InterPro" id="IPR011022">
    <property type="entry name" value="Arrestin_C-like"/>
</dbReference>
<dbReference type="AlphaFoldDB" id="C5DFA3"/>
<dbReference type="FunCoup" id="C5DFA3">
    <property type="interactions" value="75"/>
</dbReference>
<dbReference type="HOGENOM" id="CLU_018982_3_0_1"/>
<feature type="region of interest" description="Disordered" evidence="1">
    <location>
        <begin position="609"/>
        <end position="653"/>
    </location>
</feature>
<dbReference type="PANTHER" id="PTHR11188">
    <property type="entry name" value="ARRESTIN DOMAIN CONTAINING PROTEIN"/>
    <property type="match status" value="1"/>
</dbReference>
<evidence type="ECO:0000313" key="4">
    <source>
        <dbReference type="Proteomes" id="UP000002036"/>
    </source>
</evidence>
<dbReference type="GO" id="GO:0005829">
    <property type="term" value="C:cytosol"/>
    <property type="evidence" value="ECO:0007669"/>
    <property type="project" value="TreeGrafter"/>
</dbReference>
<protein>
    <submittedName>
        <fullName evidence="3">KLTH0D13486p</fullName>
    </submittedName>
</protein>
<dbReference type="RefSeq" id="XP_002553296.1">
    <property type="nucleotide sequence ID" value="XM_002553250.1"/>
</dbReference>
<dbReference type="GO" id="GO:0005886">
    <property type="term" value="C:plasma membrane"/>
    <property type="evidence" value="ECO:0007669"/>
    <property type="project" value="TreeGrafter"/>
</dbReference>
<dbReference type="STRING" id="559295.C5DFA3"/>
<keyword evidence="4" id="KW-1185">Reference proteome</keyword>
<feature type="domain" description="Arrestin C-terminal-like" evidence="2">
    <location>
        <begin position="259"/>
        <end position="412"/>
    </location>
</feature>
<dbReference type="KEGG" id="lth:KLTH0D13486g"/>
<feature type="region of interest" description="Disordered" evidence="1">
    <location>
        <begin position="561"/>
        <end position="595"/>
    </location>
</feature>
<dbReference type="GeneID" id="8295538"/>
<evidence type="ECO:0000259" key="2">
    <source>
        <dbReference type="SMART" id="SM01017"/>
    </source>
</evidence>
<dbReference type="InParanoid" id="C5DFA3"/>
<dbReference type="GO" id="GO:0070086">
    <property type="term" value="P:ubiquitin-dependent endocytosis"/>
    <property type="evidence" value="ECO:0007669"/>
    <property type="project" value="TreeGrafter"/>
</dbReference>
<feature type="compositionally biased region" description="Polar residues" evidence="1">
    <location>
        <begin position="561"/>
        <end position="581"/>
    </location>
</feature>
<evidence type="ECO:0000256" key="1">
    <source>
        <dbReference type="SAM" id="MobiDB-lite"/>
    </source>
</evidence>
<dbReference type="InterPro" id="IPR050357">
    <property type="entry name" value="Arrestin_domain-protein"/>
</dbReference>
<accession>C5DFA3</accession>
<dbReference type="GO" id="GO:0031625">
    <property type="term" value="F:ubiquitin protein ligase binding"/>
    <property type="evidence" value="ECO:0007669"/>
    <property type="project" value="TreeGrafter"/>
</dbReference>
<proteinExistence type="predicted"/>
<dbReference type="OMA" id="KGNYNLP"/>
<dbReference type="OrthoDB" id="2333384at2759"/>
<dbReference type="eggNOG" id="KOG3780">
    <property type="taxonomic scope" value="Eukaryota"/>
</dbReference>
<dbReference type="EMBL" id="CU928168">
    <property type="protein sequence ID" value="CAR22858.1"/>
    <property type="molecule type" value="Genomic_DNA"/>
</dbReference>
<reference evidence="3 4" key="1">
    <citation type="journal article" date="2009" name="Genome Res.">
        <title>Comparative genomics of protoploid Saccharomycetaceae.</title>
        <authorList>
            <consortium name="The Genolevures Consortium"/>
            <person name="Souciet J.-L."/>
            <person name="Dujon B."/>
            <person name="Gaillardin C."/>
            <person name="Johnston M."/>
            <person name="Baret P.V."/>
            <person name="Cliften P."/>
            <person name="Sherman D.J."/>
            <person name="Weissenbach J."/>
            <person name="Westhof E."/>
            <person name="Wincker P."/>
            <person name="Jubin C."/>
            <person name="Poulain J."/>
            <person name="Barbe V."/>
            <person name="Segurens B."/>
            <person name="Artiguenave F."/>
            <person name="Anthouard V."/>
            <person name="Vacherie B."/>
            <person name="Val M.-E."/>
            <person name="Fulton R.S."/>
            <person name="Minx P."/>
            <person name="Wilson R."/>
            <person name="Durrens P."/>
            <person name="Jean G."/>
            <person name="Marck C."/>
            <person name="Martin T."/>
            <person name="Nikolski M."/>
            <person name="Rolland T."/>
            <person name="Seret M.-L."/>
            <person name="Casaregola S."/>
            <person name="Despons L."/>
            <person name="Fairhead C."/>
            <person name="Fischer G."/>
            <person name="Lafontaine I."/>
            <person name="Leh V."/>
            <person name="Lemaire M."/>
            <person name="de Montigny J."/>
            <person name="Neuveglise C."/>
            <person name="Thierry A."/>
            <person name="Blanc-Lenfle I."/>
            <person name="Bleykasten C."/>
            <person name="Diffels J."/>
            <person name="Fritsch E."/>
            <person name="Frangeul L."/>
            <person name="Goeffon A."/>
            <person name="Jauniaux N."/>
            <person name="Kachouri-Lafond R."/>
            <person name="Payen C."/>
            <person name="Potier S."/>
            <person name="Pribylova L."/>
            <person name="Ozanne C."/>
            <person name="Richard G.-F."/>
            <person name="Sacerdot C."/>
            <person name="Straub M.-L."/>
            <person name="Talla E."/>
        </authorList>
    </citation>
    <scope>NUCLEOTIDE SEQUENCE [LARGE SCALE GENOMIC DNA]</scope>
    <source>
        <strain evidence="4">ATCC 56472 / CBS 6340 / NRRL Y-8284</strain>
    </source>
</reference>
<gene>
    <name evidence="3" type="ordered locus">KLTH0D13486g</name>
</gene>
<sequence length="653" mass="71848">MSMFSLGKLSSSSTQPIYFDVRLKSSYKNIVLIQGTPLEASPIPISGHIVFSVPETISVKKIALKLAGTFKLEFLQVGHHKNSSVASIVKERRTIFECVWDNLLVSPIGRITVGDPSHCESQPELPSGATPRPHLIQSLSTPTINNLWKPKKSNSAIGLDKSSDKSFTSLFDGISTGPGHTFVIQKGNYELPFKVSLPPNIAETIEGLQAGSVLYKFESQMDRGGFKNAFTKHKYVRIFRTLSPNNLAVGEEMSVGKSWPDRLQYEISIPSRAIPVGGVTPVTVSLYPFQKGYKLYKIEVSLIQYYAFKDQNEQMYDDENIVFHKVMKDFKDLGGCDGSVDNTIVDKVVLNSSVHLPANLKQVTQDCDIGGDAIRVRHKLSIKITLKKRVGEEDKKTEIKANIPVFLYISPHVPVEGRLVLLDNTGKVHFRSGEGVPLFEKQILNTTLASSTSLNNLQRSDDGSLSVNYFPEEDTEAPPTYAKHVYDQVFDADNDISQLEALRSTSTTPLAKCTLRAPLDSQIRSLSLENLNRVPSYEQVVDDVEDEPALPICELTPSYEVSNPLSQPCSTPNSAENSRPTSPEPANIASRKSQGTLHGGLAHFVRAQIPDRAKSPVHSRQAQDSSSHTAGSHLHNLLGHSKSGDKVPSSHKP</sequence>
<dbReference type="SMART" id="SM01017">
    <property type="entry name" value="Arrestin_C"/>
    <property type="match status" value="1"/>
</dbReference>
<evidence type="ECO:0000313" key="3">
    <source>
        <dbReference type="EMBL" id="CAR22858.1"/>
    </source>
</evidence>